<dbReference type="NCBIfam" id="TIGR01515">
    <property type="entry name" value="branching_enzym"/>
    <property type="match status" value="1"/>
</dbReference>
<dbReference type="CDD" id="cd11322">
    <property type="entry name" value="AmyAc_Glg_BE"/>
    <property type="match status" value="1"/>
</dbReference>
<accession>A0A542EF86</accession>
<dbReference type="SUPFAM" id="SSF81296">
    <property type="entry name" value="E set domains"/>
    <property type="match status" value="2"/>
</dbReference>
<feature type="region of interest" description="Disordered" evidence="16">
    <location>
        <begin position="480"/>
        <end position="516"/>
    </location>
</feature>
<dbReference type="EMBL" id="VFMO01000001">
    <property type="protein sequence ID" value="TQJ13950.1"/>
    <property type="molecule type" value="Genomic_DNA"/>
</dbReference>
<dbReference type="InterPro" id="IPR054169">
    <property type="entry name" value="GlgB_N"/>
</dbReference>
<evidence type="ECO:0000256" key="14">
    <source>
        <dbReference type="ARBA" id="ARBA00049067"/>
    </source>
</evidence>
<dbReference type="Gene3D" id="3.20.20.80">
    <property type="entry name" value="Glycosidases"/>
    <property type="match status" value="1"/>
</dbReference>
<dbReference type="RefSeq" id="WP_141927904.1">
    <property type="nucleotide sequence ID" value="NZ_BAABCI010000002.1"/>
</dbReference>
<keyword evidence="12 15" id="KW-0320">Glycogen biosynthesis</keyword>
<dbReference type="GO" id="GO:0016301">
    <property type="term" value="F:kinase activity"/>
    <property type="evidence" value="ECO:0007669"/>
    <property type="project" value="UniProtKB-KW"/>
</dbReference>
<keyword evidence="10" id="KW-0418">Kinase</keyword>
<keyword evidence="8 15" id="KW-0808">Transferase</keyword>
<dbReference type="HAMAP" id="MF_00685">
    <property type="entry name" value="GlgB"/>
    <property type="match status" value="1"/>
</dbReference>
<dbReference type="NCBIfam" id="NF008967">
    <property type="entry name" value="PRK12313.1"/>
    <property type="match status" value="1"/>
</dbReference>
<dbReference type="Gene3D" id="2.60.40.10">
    <property type="entry name" value="Immunoglobulins"/>
    <property type="match status" value="2"/>
</dbReference>
<dbReference type="Pfam" id="PF00128">
    <property type="entry name" value="Alpha-amylase"/>
    <property type="match status" value="1"/>
</dbReference>
<evidence type="ECO:0000256" key="12">
    <source>
        <dbReference type="ARBA" id="ARBA00023056"/>
    </source>
</evidence>
<dbReference type="FunFam" id="2.60.40.1180:FF:000002">
    <property type="entry name" value="1,4-alpha-glucan branching enzyme GlgB"/>
    <property type="match status" value="1"/>
</dbReference>
<dbReference type="InterPro" id="IPR013780">
    <property type="entry name" value="Glyco_hydro_b"/>
</dbReference>
<dbReference type="GO" id="GO:0005829">
    <property type="term" value="C:cytosol"/>
    <property type="evidence" value="ECO:0007669"/>
    <property type="project" value="TreeGrafter"/>
</dbReference>
<dbReference type="GO" id="GO:0003844">
    <property type="term" value="F:1,4-alpha-glucan branching enzyme activity"/>
    <property type="evidence" value="ECO:0007669"/>
    <property type="project" value="UniProtKB-UniRule"/>
</dbReference>
<evidence type="ECO:0000313" key="18">
    <source>
        <dbReference type="EMBL" id="TQJ13950.1"/>
    </source>
</evidence>
<feature type="domain" description="Glycosyl hydrolase family 13 catalytic" evidence="17">
    <location>
        <begin position="760"/>
        <end position="1118"/>
    </location>
</feature>
<dbReference type="OrthoDB" id="9800174at2"/>
<evidence type="ECO:0000259" key="17">
    <source>
        <dbReference type="SMART" id="SM00642"/>
    </source>
</evidence>
<keyword evidence="11" id="KW-0067">ATP-binding</keyword>
<evidence type="ECO:0000256" key="11">
    <source>
        <dbReference type="ARBA" id="ARBA00022840"/>
    </source>
</evidence>
<protein>
    <recommendedName>
        <fullName evidence="15">1,4-alpha-glucan branching enzyme GlgB</fullName>
        <ecNumber evidence="15">2.4.1.18</ecNumber>
    </recommendedName>
    <alternativeName>
        <fullName evidence="15">1,4-alpha-D-glucan:1,4-alpha-D-glucan 6-glucosyl-transferase</fullName>
    </alternativeName>
    <alternativeName>
        <fullName evidence="15">Alpha-(1-&gt;4)-glucan branching enzyme</fullName>
    </alternativeName>
    <alternativeName>
        <fullName evidence="15">Glycogen branching enzyme</fullName>
        <shortName evidence="15">BE</shortName>
    </alternativeName>
</protein>
<dbReference type="InterPro" id="IPR044143">
    <property type="entry name" value="GlgB_N_E_set_prok"/>
</dbReference>
<dbReference type="Pfam" id="PF18085">
    <property type="entry name" value="Mak_N_cap"/>
    <property type="match status" value="1"/>
</dbReference>
<keyword evidence="7 15" id="KW-0328">Glycosyltransferase</keyword>
<dbReference type="InterPro" id="IPR013783">
    <property type="entry name" value="Ig-like_fold"/>
</dbReference>
<comment type="catalytic activity">
    <reaction evidence="1 15">
        <text>Transfers a segment of a (1-&gt;4)-alpha-D-glucan chain to a primary hydroxy group in a similar glucan chain.</text>
        <dbReference type="EC" id="2.4.1.18"/>
    </reaction>
</comment>
<dbReference type="InterPro" id="IPR040999">
    <property type="entry name" value="Mak_N_cap"/>
</dbReference>
<reference evidence="18 19" key="1">
    <citation type="submission" date="2019-06" db="EMBL/GenBank/DDBJ databases">
        <title>Sequencing the genomes of 1000 actinobacteria strains.</title>
        <authorList>
            <person name="Klenk H.-P."/>
        </authorList>
    </citation>
    <scope>NUCLEOTIDE SEQUENCE [LARGE SCALE GENOMIC DNA]</scope>
    <source>
        <strain evidence="18 19">DSM 19828</strain>
    </source>
</reference>
<feature type="compositionally biased region" description="Polar residues" evidence="16">
    <location>
        <begin position="1278"/>
        <end position="1309"/>
    </location>
</feature>
<evidence type="ECO:0000256" key="16">
    <source>
        <dbReference type="SAM" id="MobiDB-lite"/>
    </source>
</evidence>
<evidence type="ECO:0000256" key="6">
    <source>
        <dbReference type="ARBA" id="ARBA00022600"/>
    </source>
</evidence>
<evidence type="ECO:0000256" key="13">
    <source>
        <dbReference type="ARBA" id="ARBA00023277"/>
    </source>
</evidence>
<dbReference type="EC" id="2.4.1.18" evidence="15"/>
<dbReference type="Proteomes" id="UP000320806">
    <property type="component" value="Unassembled WGS sequence"/>
</dbReference>
<evidence type="ECO:0000256" key="7">
    <source>
        <dbReference type="ARBA" id="ARBA00022676"/>
    </source>
</evidence>
<evidence type="ECO:0000313" key="19">
    <source>
        <dbReference type="Proteomes" id="UP000320806"/>
    </source>
</evidence>
<dbReference type="InterPro" id="IPR017853">
    <property type="entry name" value="GH"/>
</dbReference>
<dbReference type="Gene3D" id="3.90.1200.10">
    <property type="match status" value="1"/>
</dbReference>
<keyword evidence="6 15" id="KW-0321">Glycogen metabolism</keyword>
<keyword evidence="9" id="KW-0547">Nucleotide-binding</keyword>
<feature type="region of interest" description="Disordered" evidence="16">
    <location>
        <begin position="1267"/>
        <end position="1309"/>
    </location>
</feature>
<proteinExistence type="inferred from homology"/>
<evidence type="ECO:0000256" key="10">
    <source>
        <dbReference type="ARBA" id="ARBA00022777"/>
    </source>
</evidence>
<keyword evidence="19" id="KW-1185">Reference proteome</keyword>
<dbReference type="PANTHER" id="PTHR43651">
    <property type="entry name" value="1,4-ALPHA-GLUCAN-BRANCHING ENZYME"/>
    <property type="match status" value="1"/>
</dbReference>
<dbReference type="Pfam" id="PF02922">
    <property type="entry name" value="CBM_48"/>
    <property type="match status" value="1"/>
</dbReference>
<comment type="subunit">
    <text evidence="5 15">Monomer.</text>
</comment>
<evidence type="ECO:0000256" key="9">
    <source>
        <dbReference type="ARBA" id="ARBA00022741"/>
    </source>
</evidence>
<dbReference type="GO" id="GO:0043169">
    <property type="term" value="F:cation binding"/>
    <property type="evidence" value="ECO:0007669"/>
    <property type="project" value="InterPro"/>
</dbReference>
<dbReference type="FunFam" id="3.20.20.80:FF:000003">
    <property type="entry name" value="1,4-alpha-glucan branching enzyme GlgB"/>
    <property type="match status" value="1"/>
</dbReference>
<comment type="function">
    <text evidence="15">Catalyzes the formation of the alpha-1,6-glucosidic linkages in glycogen by scission of a 1,4-alpha-linked oligosaccharide from growing alpha-1,4-glucan chains and the subsequent attachment of the oligosaccharide to the alpha-1,6 position.</text>
</comment>
<gene>
    <name evidence="15" type="primary">glgB</name>
    <name evidence="18" type="ORF">FB459_1388</name>
</gene>
<dbReference type="FunFam" id="2.60.40.10:FF:000169">
    <property type="entry name" value="1,4-alpha-glucan branching enzyme GlgB"/>
    <property type="match status" value="1"/>
</dbReference>
<dbReference type="InterPro" id="IPR006047">
    <property type="entry name" value="GH13_cat_dom"/>
</dbReference>
<evidence type="ECO:0000256" key="2">
    <source>
        <dbReference type="ARBA" id="ARBA00004964"/>
    </source>
</evidence>
<evidence type="ECO:0000256" key="4">
    <source>
        <dbReference type="ARBA" id="ARBA00009000"/>
    </source>
</evidence>
<comment type="pathway">
    <text evidence="2 15">Glycan biosynthesis; glycogen biosynthesis.</text>
</comment>
<dbReference type="InterPro" id="IPR006048">
    <property type="entry name" value="A-amylase/branching_C"/>
</dbReference>
<dbReference type="PANTHER" id="PTHR43651:SF3">
    <property type="entry name" value="1,4-ALPHA-GLUCAN-BRANCHING ENZYME"/>
    <property type="match status" value="1"/>
</dbReference>
<dbReference type="UniPathway" id="UPA00164"/>
<comment type="similarity">
    <text evidence="4 15">Belongs to the glycosyl hydrolase 13 family. GlgB subfamily.</text>
</comment>
<comment type="catalytic activity">
    <reaction evidence="14">
        <text>D-maltose + ATP = alpha-maltose 1-phosphate + ADP + H(+)</text>
        <dbReference type="Rhea" id="RHEA:31915"/>
        <dbReference type="ChEBI" id="CHEBI:15378"/>
        <dbReference type="ChEBI" id="CHEBI:17306"/>
        <dbReference type="ChEBI" id="CHEBI:30616"/>
        <dbReference type="ChEBI" id="CHEBI:63576"/>
        <dbReference type="ChEBI" id="CHEBI:456216"/>
        <dbReference type="EC" id="2.7.1.175"/>
    </reaction>
</comment>
<feature type="active site" description="Proton donor" evidence="15">
    <location>
        <position position="965"/>
    </location>
</feature>
<dbReference type="SMART" id="SM00642">
    <property type="entry name" value="Aamy"/>
    <property type="match status" value="1"/>
</dbReference>
<dbReference type="InterPro" id="IPR014756">
    <property type="entry name" value="Ig_E-set"/>
</dbReference>
<dbReference type="GO" id="GO:0004553">
    <property type="term" value="F:hydrolase activity, hydrolyzing O-glycosyl compounds"/>
    <property type="evidence" value="ECO:0007669"/>
    <property type="project" value="InterPro"/>
</dbReference>
<sequence>MAILHKATLEPSKNELIEAWIGEQRWYTGKSGTPALSVIGSYRFDDPAGEVGVEVSLVLDTSGAQPTLFQVPLTYRGAPLEGAERALVGTTEHSTLGTRWVYDGCNDPVFVTALLETIVTGGRHADVQFEEGTQDRPQGVLPASVRVQGSGTRGRRMPTVVRTKVLSGEQSNTSMIIDTEDRAGDRRTVIVKLFRVLQDGLNPDVVLQSAISAEGSNRVPATIGYLTGQWPDNTIGTGHAAGHLAFVQEFLPDVRDAWREALEAAEAGTDWSANARALGVATAEVHTVLADAMPTATVTSARAESVVAEMRRRFDVAARVHSDINRHRARFEQLLDSAKDANWPALQRIHGDYHLGQVLDVPNRGWVLLDFEGEPLRPLRDRNNLDCPLRDVAGMLRSFDYAAASVDGDRADWAAACRDAFLAGYEEASGVRLADHAPLVTVFEADKAAYEVLYEAQNRPTWLPIPVGALDRLLADNSTDSAAPADGTASVINSEETAVNSDTDTVDRPAPPRLDPDAAAAVLRGVHTDPHSILGGQRDENGVYVRALRPLARTVEVQLEDGSRVPMEHDTDGIWSARIDGDQEPDYRIVTTYEDGVEHVADDSFRFLPTLGEMDLHLLGEGRHEELWNILGAHVRTYDGPAGKVTGTSFAVWAPNALGVRVIGDFNQWDGYAHPMRRLGGTGVWEIFVPGVGAGTRYKFSVLCADRVWRSKSDPMAQQAETAPATASIVVDSHYEWQDEQWLAHRLENDPHDGPMSIYEVHLGSWRQGMSYRDMAEHLVNYVKDLGFTHVEFMPVMEHPYPPSWGYHVTGYYAVNSRFGSPDDFKYLVDSLHRNGIGVILDWVPGHFATDEWALAKFDGTALYEHPDPRKGWHNEWGSYIFDFGRPQVRNFLVANAIFWLQEFHADGLRVDGVASMLYLDYSRNPGEWIPNKYGGRENLEAVQLLQETNATAYRRVPGTVMIAEESTSWPGVTKPTSADGLGFGFKWNMGWMHDTLDYFAEAPINRGHHHHKLTFGLVYAFSEQFVLPISHDEVVHGKGSLLRKMPGDRWQQLANLRALLGHMWAHPGKQLLFMGSEFAQESEWADGRSLDWWLLDQPAHWGVHALVKDLNRVYKEHEALWGQDNKGEGFRWVNADDESGNTYSYLRLGRGVEQERDVLLAITNFSGVEHADKRVGLPRKGIWREVLNTDAAHYGGGGRGNLGAVEATEEPFDGLPYSATITLPPLSTLWFVAPAADADDATEQRTVADDTQPVTTADEGAQLVAGAVVGSGDDSESVQVDQISQPEPTEGNNLDDSGTTSVKSTDVG</sequence>
<feature type="active site" description="Nucleophile" evidence="15">
    <location>
        <position position="912"/>
    </location>
</feature>
<dbReference type="InterPro" id="IPR011009">
    <property type="entry name" value="Kinase-like_dom_sf"/>
</dbReference>
<dbReference type="CDD" id="cd02855">
    <property type="entry name" value="E_set_GBE_prok_N"/>
    <property type="match status" value="1"/>
</dbReference>
<dbReference type="SUPFAM" id="SSF51445">
    <property type="entry name" value="(Trans)glycosidases"/>
    <property type="match status" value="1"/>
</dbReference>
<name>A0A542EF86_9MICO</name>
<dbReference type="InterPro" id="IPR006407">
    <property type="entry name" value="GlgB"/>
</dbReference>
<dbReference type="Pfam" id="PF02806">
    <property type="entry name" value="Alpha-amylase_C"/>
    <property type="match status" value="1"/>
</dbReference>
<dbReference type="InterPro" id="IPR004193">
    <property type="entry name" value="Glyco_hydro_13_N"/>
</dbReference>
<evidence type="ECO:0000256" key="15">
    <source>
        <dbReference type="HAMAP-Rule" id="MF_00685"/>
    </source>
</evidence>
<dbReference type="GO" id="GO:0005978">
    <property type="term" value="P:glycogen biosynthetic process"/>
    <property type="evidence" value="ECO:0007669"/>
    <property type="project" value="UniProtKB-UniRule"/>
</dbReference>
<dbReference type="Gene3D" id="2.60.40.1180">
    <property type="entry name" value="Golgi alpha-mannosidase II"/>
    <property type="match status" value="1"/>
</dbReference>
<organism evidence="18 19">
    <name type="scientific">Yimella lutea</name>
    <dbReference type="NCBI Taxonomy" id="587872"/>
    <lineage>
        <taxon>Bacteria</taxon>
        <taxon>Bacillati</taxon>
        <taxon>Actinomycetota</taxon>
        <taxon>Actinomycetes</taxon>
        <taxon>Micrococcales</taxon>
        <taxon>Dermacoccaceae</taxon>
        <taxon>Yimella</taxon>
    </lineage>
</organism>
<dbReference type="SUPFAM" id="SSF56112">
    <property type="entry name" value="Protein kinase-like (PK-like)"/>
    <property type="match status" value="1"/>
</dbReference>
<dbReference type="NCBIfam" id="NF003811">
    <property type="entry name" value="PRK05402.1"/>
    <property type="match status" value="1"/>
</dbReference>
<keyword evidence="13 15" id="KW-0119">Carbohydrate metabolism</keyword>
<dbReference type="SUPFAM" id="SSF51011">
    <property type="entry name" value="Glycosyl hydrolase domain"/>
    <property type="match status" value="1"/>
</dbReference>
<dbReference type="GO" id="GO:0005524">
    <property type="term" value="F:ATP binding"/>
    <property type="evidence" value="ECO:0007669"/>
    <property type="project" value="UniProtKB-KW"/>
</dbReference>
<evidence type="ECO:0000256" key="5">
    <source>
        <dbReference type="ARBA" id="ARBA00011245"/>
    </source>
</evidence>
<evidence type="ECO:0000256" key="8">
    <source>
        <dbReference type="ARBA" id="ARBA00022679"/>
    </source>
</evidence>
<feature type="compositionally biased region" description="Polar residues" evidence="16">
    <location>
        <begin position="490"/>
        <end position="503"/>
    </location>
</feature>
<evidence type="ECO:0000256" key="1">
    <source>
        <dbReference type="ARBA" id="ARBA00000826"/>
    </source>
</evidence>
<evidence type="ECO:0000256" key="3">
    <source>
        <dbReference type="ARBA" id="ARBA00006219"/>
    </source>
</evidence>
<comment type="similarity">
    <text evidence="3">Belongs to the aminoglycoside phosphotransferase family.</text>
</comment>
<dbReference type="Pfam" id="PF22019">
    <property type="entry name" value="GlgB_N"/>
    <property type="match status" value="1"/>
</dbReference>
<feature type="region of interest" description="Disordered" evidence="16">
    <location>
        <begin position="1242"/>
        <end position="1261"/>
    </location>
</feature>
<comment type="caution">
    <text evidence="18">The sequence shown here is derived from an EMBL/GenBank/DDBJ whole genome shotgun (WGS) entry which is preliminary data.</text>
</comment>